<organism evidence="7 8">
    <name type="scientific">Streptomyces malaysiensis</name>
    <dbReference type="NCBI Taxonomy" id="92644"/>
    <lineage>
        <taxon>Bacteria</taxon>
        <taxon>Bacillati</taxon>
        <taxon>Actinomycetota</taxon>
        <taxon>Actinomycetes</taxon>
        <taxon>Kitasatosporales</taxon>
        <taxon>Streptomycetaceae</taxon>
        <taxon>Streptomyces</taxon>
        <taxon>Streptomyces violaceusniger group</taxon>
    </lineage>
</organism>
<dbReference type="GO" id="GO:0003700">
    <property type="term" value="F:DNA-binding transcription factor activity"/>
    <property type="evidence" value="ECO:0007669"/>
    <property type="project" value="InterPro"/>
</dbReference>
<dbReference type="PANTHER" id="PTHR43537">
    <property type="entry name" value="TRANSCRIPTIONAL REGULATOR, GNTR FAMILY"/>
    <property type="match status" value="1"/>
</dbReference>
<dbReference type="PRINTS" id="PR00035">
    <property type="entry name" value="HTHGNTR"/>
</dbReference>
<dbReference type="GO" id="GO:0003677">
    <property type="term" value="F:DNA binding"/>
    <property type="evidence" value="ECO:0007669"/>
    <property type="project" value="UniProtKB-KW"/>
</dbReference>
<evidence type="ECO:0000313" key="7">
    <source>
        <dbReference type="EMBL" id="NIY65268.1"/>
    </source>
</evidence>
<evidence type="ECO:0000256" key="4">
    <source>
        <dbReference type="SAM" id="Coils"/>
    </source>
</evidence>
<evidence type="ECO:0000259" key="6">
    <source>
        <dbReference type="PROSITE" id="PS50949"/>
    </source>
</evidence>
<sequence>MESSDDFGWSRSERGGGMAATDEAADGLRAMIAKGELAPGQQLPAEPELCARLGVSRGSLREAVRSLAALGMLESRHGAGTFVSALRPGQMLAGFAATVDVLPLDGLLELFDARRALEAQAAALAAARADERVIARLREVQKRLARSEDEAERHALDREFHSTLCEASGNEALAALADVLRARGSHYSIYGAPEADTIRLASDLGHEALINAVAARDPAAAAAAATAHLSQTEVWLRRYAPLPDDGARPDDAPPPDGDPLPEGGPLPDGGPAR</sequence>
<comment type="caution">
    <text evidence="7">The sequence shown here is derived from an EMBL/GenBank/DDBJ whole genome shotgun (WGS) entry which is preliminary data.</text>
</comment>
<feature type="domain" description="HTH gntR-type" evidence="6">
    <location>
        <begin position="18"/>
        <end position="86"/>
    </location>
</feature>
<dbReference type="InterPro" id="IPR000524">
    <property type="entry name" value="Tscrpt_reg_HTH_GntR"/>
</dbReference>
<proteinExistence type="predicted"/>
<dbReference type="InterPro" id="IPR008920">
    <property type="entry name" value="TF_FadR/GntR_C"/>
</dbReference>
<dbReference type="AlphaFoldDB" id="A0A7X5X2C4"/>
<dbReference type="InterPro" id="IPR036390">
    <property type="entry name" value="WH_DNA-bd_sf"/>
</dbReference>
<dbReference type="InterPro" id="IPR036388">
    <property type="entry name" value="WH-like_DNA-bd_sf"/>
</dbReference>
<evidence type="ECO:0000256" key="2">
    <source>
        <dbReference type="ARBA" id="ARBA00023125"/>
    </source>
</evidence>
<dbReference type="SUPFAM" id="SSF46785">
    <property type="entry name" value="Winged helix' DNA-binding domain"/>
    <property type="match status" value="1"/>
</dbReference>
<dbReference type="Gene3D" id="1.20.120.530">
    <property type="entry name" value="GntR ligand-binding domain-like"/>
    <property type="match status" value="1"/>
</dbReference>
<evidence type="ECO:0000256" key="1">
    <source>
        <dbReference type="ARBA" id="ARBA00023015"/>
    </source>
</evidence>
<dbReference type="PANTHER" id="PTHR43537:SF5">
    <property type="entry name" value="UXU OPERON TRANSCRIPTIONAL REGULATOR"/>
    <property type="match status" value="1"/>
</dbReference>
<gene>
    <name evidence="7" type="ORF">SMALB_3252</name>
</gene>
<feature type="region of interest" description="Disordered" evidence="5">
    <location>
        <begin position="1"/>
        <end position="20"/>
    </location>
</feature>
<dbReference type="Gene3D" id="1.10.10.10">
    <property type="entry name" value="Winged helix-like DNA-binding domain superfamily/Winged helix DNA-binding domain"/>
    <property type="match status" value="1"/>
</dbReference>
<dbReference type="CDD" id="cd07377">
    <property type="entry name" value="WHTH_GntR"/>
    <property type="match status" value="1"/>
</dbReference>
<dbReference type="InterPro" id="IPR011711">
    <property type="entry name" value="GntR_C"/>
</dbReference>
<keyword evidence="3" id="KW-0804">Transcription</keyword>
<keyword evidence="1" id="KW-0805">Transcription regulation</keyword>
<evidence type="ECO:0000256" key="3">
    <source>
        <dbReference type="ARBA" id="ARBA00023163"/>
    </source>
</evidence>
<keyword evidence="2" id="KW-0238">DNA-binding</keyword>
<dbReference type="SMART" id="SM00895">
    <property type="entry name" value="FCD"/>
    <property type="match status" value="1"/>
</dbReference>
<dbReference type="Proteomes" id="UP000536624">
    <property type="component" value="Unassembled WGS sequence"/>
</dbReference>
<dbReference type="PROSITE" id="PS50949">
    <property type="entry name" value="HTH_GNTR"/>
    <property type="match status" value="1"/>
</dbReference>
<dbReference type="Pfam" id="PF00392">
    <property type="entry name" value="GntR"/>
    <property type="match status" value="1"/>
</dbReference>
<dbReference type="SMART" id="SM00345">
    <property type="entry name" value="HTH_GNTR"/>
    <property type="match status" value="1"/>
</dbReference>
<keyword evidence="4" id="KW-0175">Coiled coil</keyword>
<feature type="coiled-coil region" evidence="4">
    <location>
        <begin position="130"/>
        <end position="157"/>
    </location>
</feature>
<dbReference type="EMBL" id="JAALLH010000001">
    <property type="protein sequence ID" value="NIY65268.1"/>
    <property type="molecule type" value="Genomic_DNA"/>
</dbReference>
<reference evidence="7 8" key="1">
    <citation type="submission" date="2020-02" db="EMBL/GenBank/DDBJ databases">
        <title>Streptomyces malaysiensis DSM14702 (JHCC583434, PFL_A843) Genome sequencing and assembly.</title>
        <authorList>
            <person name="Samborskyy M."/>
        </authorList>
    </citation>
    <scope>NUCLEOTIDE SEQUENCE [LARGE SCALE GENOMIC DNA]</scope>
    <source>
        <strain evidence="7 8">DSM 14702</strain>
    </source>
</reference>
<dbReference type="Pfam" id="PF07729">
    <property type="entry name" value="FCD"/>
    <property type="match status" value="1"/>
</dbReference>
<evidence type="ECO:0000256" key="5">
    <source>
        <dbReference type="SAM" id="MobiDB-lite"/>
    </source>
</evidence>
<protein>
    <submittedName>
        <fullName evidence="7">GntR family transcriptional regulator</fullName>
    </submittedName>
</protein>
<dbReference type="SUPFAM" id="SSF48008">
    <property type="entry name" value="GntR ligand-binding domain-like"/>
    <property type="match status" value="1"/>
</dbReference>
<evidence type="ECO:0000313" key="8">
    <source>
        <dbReference type="Proteomes" id="UP000536624"/>
    </source>
</evidence>
<name>A0A7X5X2C4_STRMQ</name>
<accession>A0A7X5X2C4</accession>
<feature type="region of interest" description="Disordered" evidence="5">
    <location>
        <begin position="240"/>
        <end position="273"/>
    </location>
</feature>
<feature type="compositionally biased region" description="Pro residues" evidence="5">
    <location>
        <begin position="252"/>
        <end position="264"/>
    </location>
</feature>